<gene>
    <name evidence="1" type="ORF">J2W83_000829</name>
</gene>
<dbReference type="EMBL" id="JAVDTH010000003">
    <property type="protein sequence ID" value="MDR6711239.1"/>
    <property type="molecule type" value="Genomic_DNA"/>
</dbReference>
<name>A0ACC6JYD9_9PSED</name>
<reference evidence="1" key="1">
    <citation type="submission" date="2023-07" db="EMBL/GenBank/DDBJ databases">
        <title>Sorghum-associated microbial communities from plants grown in Nebraska, USA.</title>
        <authorList>
            <person name="Schachtman D."/>
        </authorList>
    </citation>
    <scope>NUCLEOTIDE SEQUENCE</scope>
    <source>
        <strain evidence="1">BE56</strain>
    </source>
</reference>
<dbReference type="Proteomes" id="UP001259587">
    <property type="component" value="Unassembled WGS sequence"/>
</dbReference>
<organism evidence="1 2">
    <name type="scientific">Pseudomonas hunanensis</name>
    <dbReference type="NCBI Taxonomy" id="1247546"/>
    <lineage>
        <taxon>Bacteria</taxon>
        <taxon>Pseudomonadati</taxon>
        <taxon>Pseudomonadota</taxon>
        <taxon>Gammaproteobacteria</taxon>
        <taxon>Pseudomonadales</taxon>
        <taxon>Pseudomonadaceae</taxon>
        <taxon>Pseudomonas</taxon>
    </lineage>
</organism>
<comment type="caution">
    <text evidence="1">The sequence shown here is derived from an EMBL/GenBank/DDBJ whole genome shotgun (WGS) entry which is preliminary data.</text>
</comment>
<evidence type="ECO:0000313" key="1">
    <source>
        <dbReference type="EMBL" id="MDR6711239.1"/>
    </source>
</evidence>
<sequence>MQDEPQGSGVSTEVDTGLACLVMLARFHNVAASPEQLAHEFAEDGRRFGRAELLLAAKKLGLKTKSARSSLSRLDTTPLPAIAAGRDGRYFIIARIDDGKALIHDPRAQRPEVLSFEQLEQRWTGELLLIRRGARFLFTTLAVLVVIFIGYIASGWVEPGKFLLSEGGCRSCATGDITGVLGGMKVKIPRYCAELVEYDGDPGFGERPSDAASNRNTRNIRSFGMDVRLPEMSCKSSKELNDDYRSNFLNKHSLWLSIGVNSGEIYPGPQAVQRQLDAVLRSIKSPNEFWLNNYERTPEMIYGLDAFVVSGTDPQLGGLAKDNERASDKFFGHNESDAADLYISCGKTYVPRGVATCVMTFSMEPSAKAMLSVRFSREHLSQWREIRNAVVGFVSRLKTEN</sequence>
<evidence type="ECO:0000313" key="2">
    <source>
        <dbReference type="Proteomes" id="UP001259587"/>
    </source>
</evidence>
<proteinExistence type="predicted"/>
<protein>
    <submittedName>
        <fullName evidence="1">Uncharacterized protein</fullName>
    </submittedName>
</protein>
<keyword evidence="2" id="KW-1185">Reference proteome</keyword>
<accession>A0ACC6JYD9</accession>